<dbReference type="Gene3D" id="3.10.450.50">
    <property type="match status" value="1"/>
</dbReference>
<dbReference type="RefSeq" id="WP_148869191.1">
    <property type="nucleotide sequence ID" value="NZ_VNIA01000001.1"/>
</dbReference>
<name>A0A5S5DWV0_9FLAO</name>
<sequence>MSTSKGLIKWHEFVKTRNTSNLDEFIDDNAVLYSPVVWTPVEGKFMVTMYLMAAAKIIANDHFKYVREVVDKENAILEFATEIDGITVEGVDMVTFTDEGKLKEIKVMIRPLKAVNIVHQKMGEYLEKMKG</sequence>
<evidence type="ECO:0008006" key="3">
    <source>
        <dbReference type="Google" id="ProtNLM"/>
    </source>
</evidence>
<accession>A0A5S5DWV0</accession>
<dbReference type="AlphaFoldDB" id="A0A5S5DWV0"/>
<keyword evidence="2" id="KW-1185">Reference proteome</keyword>
<dbReference type="SUPFAM" id="SSF54427">
    <property type="entry name" value="NTF2-like"/>
    <property type="match status" value="1"/>
</dbReference>
<gene>
    <name evidence="1" type="ORF">C7447_101934</name>
</gene>
<reference evidence="1 2" key="1">
    <citation type="submission" date="2019-07" db="EMBL/GenBank/DDBJ databases">
        <title>Genomic Encyclopedia of Type Strains, Phase IV (KMG-IV): sequencing the most valuable type-strain genomes for metagenomic binning, comparative biology and taxonomic classification.</title>
        <authorList>
            <person name="Goeker M."/>
        </authorList>
    </citation>
    <scope>NUCLEOTIDE SEQUENCE [LARGE SCALE GENOMIC DNA]</scope>
    <source>
        <strain evidence="1 2">DSM 18961</strain>
    </source>
</reference>
<dbReference type="OrthoDB" id="1163083at2"/>
<evidence type="ECO:0000313" key="1">
    <source>
        <dbReference type="EMBL" id="TYQ00322.1"/>
    </source>
</evidence>
<organism evidence="1 2">
    <name type="scientific">Tenacibaculum adriaticum</name>
    <dbReference type="NCBI Taxonomy" id="413713"/>
    <lineage>
        <taxon>Bacteria</taxon>
        <taxon>Pseudomonadati</taxon>
        <taxon>Bacteroidota</taxon>
        <taxon>Flavobacteriia</taxon>
        <taxon>Flavobacteriales</taxon>
        <taxon>Flavobacteriaceae</taxon>
        <taxon>Tenacibaculum</taxon>
    </lineage>
</organism>
<evidence type="ECO:0000313" key="2">
    <source>
        <dbReference type="Proteomes" id="UP000323136"/>
    </source>
</evidence>
<comment type="caution">
    <text evidence="1">The sequence shown here is derived from an EMBL/GenBank/DDBJ whole genome shotgun (WGS) entry which is preliminary data.</text>
</comment>
<proteinExistence type="predicted"/>
<dbReference type="Proteomes" id="UP000323136">
    <property type="component" value="Unassembled WGS sequence"/>
</dbReference>
<dbReference type="InterPro" id="IPR032710">
    <property type="entry name" value="NTF2-like_dom_sf"/>
</dbReference>
<dbReference type="EMBL" id="VNIA01000001">
    <property type="protein sequence ID" value="TYQ00322.1"/>
    <property type="molecule type" value="Genomic_DNA"/>
</dbReference>
<protein>
    <recommendedName>
        <fullName evidence="3">SnoaL-like protein</fullName>
    </recommendedName>
</protein>